<dbReference type="CDD" id="cd05233">
    <property type="entry name" value="SDR_c"/>
    <property type="match status" value="1"/>
</dbReference>
<dbReference type="PRINTS" id="PR00081">
    <property type="entry name" value="GDHRDH"/>
</dbReference>
<dbReference type="SUPFAM" id="SSF51735">
    <property type="entry name" value="NAD(P)-binding Rossmann-fold domains"/>
    <property type="match status" value="1"/>
</dbReference>
<evidence type="ECO:0000313" key="4">
    <source>
        <dbReference type="Proteomes" id="UP000299367"/>
    </source>
</evidence>
<name>A0A480AC54_9CYAN</name>
<sequence>MKNLQNSLYQDRIVLITGTTKGIGLHLAKHFLEQEAIVCGFARSESSLQHNQYYHYRGDVTNVNDVKGVIQEIRKKFDHLDILINNAGIASMNPSMLMPETTAKEILDINIIGVFNMSRESTKLMMKKNYGRIINFSSVAVPMHIEGEAIYASSKAAIEEFSRVFAREVARFGITVNVIGPSPIMTDLIAKVSPEKIQNLVNKMPLSRLGEFKDVENVIDFFASEASQYITGQVIYLGGVS</sequence>
<dbReference type="AlphaFoldDB" id="A0A480AC54"/>
<dbReference type="Gene3D" id="3.40.50.720">
    <property type="entry name" value="NAD(P)-binding Rossmann-like Domain"/>
    <property type="match status" value="1"/>
</dbReference>
<dbReference type="FunFam" id="3.40.50.720:FF:000173">
    <property type="entry name" value="3-oxoacyl-[acyl-carrier protein] reductase"/>
    <property type="match status" value="1"/>
</dbReference>
<reference evidence="4" key="1">
    <citation type="submission" date="2019-02" db="EMBL/GenBank/DDBJ databases">
        <title>Draft genome sequence of Dolichospermum planctonicum NIES-80.</title>
        <authorList>
            <person name="Yamaguchi H."/>
            <person name="Suzuki S."/>
            <person name="Kawachi M."/>
        </authorList>
    </citation>
    <scope>NUCLEOTIDE SEQUENCE [LARGE SCALE GENOMIC DNA]</scope>
    <source>
        <strain evidence="4">NIES-80</strain>
    </source>
</reference>
<comment type="similarity">
    <text evidence="1">Belongs to the short-chain dehydrogenases/reductases (SDR) family.</text>
</comment>
<comment type="caution">
    <text evidence="3">The sequence shown here is derived from an EMBL/GenBank/DDBJ whole genome shotgun (WGS) entry which is preliminary data.</text>
</comment>
<organism evidence="3 4">
    <name type="scientific">Dolichospermum planctonicum</name>
    <dbReference type="NCBI Taxonomy" id="136072"/>
    <lineage>
        <taxon>Bacteria</taxon>
        <taxon>Bacillati</taxon>
        <taxon>Cyanobacteriota</taxon>
        <taxon>Cyanophyceae</taxon>
        <taxon>Nostocales</taxon>
        <taxon>Aphanizomenonaceae</taxon>
        <taxon>Dolichospermum</taxon>
    </lineage>
</organism>
<dbReference type="PROSITE" id="PS00061">
    <property type="entry name" value="ADH_SHORT"/>
    <property type="match status" value="1"/>
</dbReference>
<evidence type="ECO:0000256" key="2">
    <source>
        <dbReference type="ARBA" id="ARBA00023002"/>
    </source>
</evidence>
<dbReference type="Proteomes" id="UP000299367">
    <property type="component" value="Unassembled WGS sequence"/>
</dbReference>
<keyword evidence="2" id="KW-0560">Oxidoreductase</keyword>
<dbReference type="InterPro" id="IPR036291">
    <property type="entry name" value="NAD(P)-bd_dom_sf"/>
</dbReference>
<gene>
    <name evidence="3" type="primary">fabG</name>
    <name evidence="3" type="ORF">NIES80_10380</name>
</gene>
<evidence type="ECO:0000313" key="3">
    <source>
        <dbReference type="EMBL" id="GCL41343.1"/>
    </source>
</evidence>
<dbReference type="InterPro" id="IPR002347">
    <property type="entry name" value="SDR_fam"/>
</dbReference>
<dbReference type="EMBL" id="BJCF01000007">
    <property type="protein sequence ID" value="GCL41343.1"/>
    <property type="molecule type" value="Genomic_DNA"/>
</dbReference>
<dbReference type="RefSeq" id="WP_137907077.1">
    <property type="nucleotide sequence ID" value="NZ_BJCF01000007.1"/>
</dbReference>
<accession>A0A480AC54</accession>
<dbReference type="Pfam" id="PF13561">
    <property type="entry name" value="adh_short_C2"/>
    <property type="match status" value="1"/>
</dbReference>
<proteinExistence type="inferred from homology"/>
<evidence type="ECO:0000256" key="1">
    <source>
        <dbReference type="ARBA" id="ARBA00006484"/>
    </source>
</evidence>
<dbReference type="PANTHER" id="PTHR42760">
    <property type="entry name" value="SHORT-CHAIN DEHYDROGENASES/REDUCTASES FAMILY MEMBER"/>
    <property type="match status" value="1"/>
</dbReference>
<protein>
    <submittedName>
        <fullName evidence="3">3-oxoacyl-[acyl-carrier-protein] reductase</fullName>
    </submittedName>
</protein>
<dbReference type="GO" id="GO:0016616">
    <property type="term" value="F:oxidoreductase activity, acting on the CH-OH group of donors, NAD or NADP as acceptor"/>
    <property type="evidence" value="ECO:0007669"/>
    <property type="project" value="TreeGrafter"/>
</dbReference>
<dbReference type="PRINTS" id="PR00080">
    <property type="entry name" value="SDRFAMILY"/>
</dbReference>
<dbReference type="InterPro" id="IPR020904">
    <property type="entry name" value="Sc_DH/Rdtase_CS"/>
</dbReference>
<dbReference type="OrthoDB" id="9785520at2"/>